<dbReference type="InterPro" id="IPR038190">
    <property type="entry name" value="SRI_sf"/>
</dbReference>
<dbReference type="GO" id="GO:0032259">
    <property type="term" value="P:methylation"/>
    <property type="evidence" value="ECO:0007669"/>
    <property type="project" value="UniProtKB-KW"/>
</dbReference>
<keyword evidence="6" id="KW-1185">Reference proteome</keyword>
<feature type="region of interest" description="Disordered" evidence="3">
    <location>
        <begin position="187"/>
        <end position="246"/>
    </location>
</feature>
<dbReference type="PANTHER" id="PTHR46711">
    <property type="entry name" value="HISTONE-LYSINE N-METHYLTRANSFERASE SETD2"/>
    <property type="match status" value="1"/>
</dbReference>
<evidence type="ECO:0000313" key="6">
    <source>
        <dbReference type="Proteomes" id="UP000499080"/>
    </source>
</evidence>
<keyword evidence="2" id="KW-0539">Nucleus</keyword>
<feature type="domain" description="WW" evidence="4">
    <location>
        <begin position="157"/>
        <end position="190"/>
    </location>
</feature>
<feature type="compositionally biased region" description="Basic and acidic residues" evidence="3">
    <location>
        <begin position="206"/>
        <end position="219"/>
    </location>
</feature>
<keyword evidence="5" id="KW-0489">Methyltransferase</keyword>
<feature type="compositionally biased region" description="Basic residues" evidence="3">
    <location>
        <begin position="220"/>
        <end position="231"/>
    </location>
</feature>
<dbReference type="PANTHER" id="PTHR46711:SF1">
    <property type="entry name" value="HISTONE-LYSINE N-METHYLTRANSFERASE SETD2"/>
    <property type="match status" value="1"/>
</dbReference>
<dbReference type="GO" id="GO:0046975">
    <property type="term" value="F:histone H3K36 methyltransferase activity"/>
    <property type="evidence" value="ECO:0007669"/>
    <property type="project" value="InterPro"/>
</dbReference>
<dbReference type="PROSITE" id="PS50020">
    <property type="entry name" value="WW_DOMAIN_2"/>
    <property type="match status" value="1"/>
</dbReference>
<dbReference type="Pfam" id="PF00397">
    <property type="entry name" value="WW"/>
    <property type="match status" value="1"/>
</dbReference>
<dbReference type="InterPro" id="IPR042294">
    <property type="entry name" value="SETD2_animal"/>
</dbReference>
<comment type="caution">
    <text evidence="5">The sequence shown here is derived from an EMBL/GenBank/DDBJ whole genome shotgun (WGS) entry which is preliminary data.</text>
</comment>
<dbReference type="InterPro" id="IPR013257">
    <property type="entry name" value="SRI"/>
</dbReference>
<dbReference type="SUPFAM" id="SSF51045">
    <property type="entry name" value="WW domain"/>
    <property type="match status" value="1"/>
</dbReference>
<dbReference type="Pfam" id="PF08236">
    <property type="entry name" value="SRI"/>
    <property type="match status" value="1"/>
</dbReference>
<dbReference type="InterPro" id="IPR036020">
    <property type="entry name" value="WW_dom_sf"/>
</dbReference>
<dbReference type="Gene3D" id="2.20.70.10">
    <property type="match status" value="1"/>
</dbReference>
<dbReference type="AlphaFoldDB" id="A0A4Y2B7Q3"/>
<dbReference type="PROSITE" id="PS01159">
    <property type="entry name" value="WW_DOMAIN_1"/>
    <property type="match status" value="1"/>
</dbReference>
<proteinExistence type="predicted"/>
<sequence>MPSGRASPVLMESHMVPVLGPPPPVTQQPNNLTPCQNNHVPPSSNLIVVANMNSSPVVPTVPAVNTEPSVPTTNPALSSSLYPTIPNSACVPGPNNFPTSSLFPPYIANPNPYTVNQNGGYYPQQQVTTHLSEQVSVQPSYTYTDINGESSVKPVPTKLPPNWKTATDSEGNIYYYHILTRQTQWDPPICDETAEDVDGDTPTYDEPPHKEHKQIETHSRRSHKKHSKKKSTTTAPADTSSNPVNSEIAKKIKELFRTKMSTFVVQCLNPYHRDDCRVGKITSNEDFKYLARKLTHFVMAKELKHCKNVEDLECNENVKHKARDFIHKYMSKYGPIYKKEKCDSPIVY</sequence>
<evidence type="ECO:0000259" key="4">
    <source>
        <dbReference type="PROSITE" id="PS50020"/>
    </source>
</evidence>
<evidence type="ECO:0000256" key="2">
    <source>
        <dbReference type="ARBA" id="ARBA00023242"/>
    </source>
</evidence>
<name>A0A4Y2B7Q3_ARAVE</name>
<organism evidence="5 6">
    <name type="scientific">Araneus ventricosus</name>
    <name type="common">Orbweaver spider</name>
    <name type="synonym">Epeira ventricosa</name>
    <dbReference type="NCBI Taxonomy" id="182803"/>
    <lineage>
        <taxon>Eukaryota</taxon>
        <taxon>Metazoa</taxon>
        <taxon>Ecdysozoa</taxon>
        <taxon>Arthropoda</taxon>
        <taxon>Chelicerata</taxon>
        <taxon>Arachnida</taxon>
        <taxon>Araneae</taxon>
        <taxon>Araneomorphae</taxon>
        <taxon>Entelegynae</taxon>
        <taxon>Araneoidea</taxon>
        <taxon>Araneidae</taxon>
        <taxon>Araneus</taxon>
    </lineage>
</organism>
<protein>
    <submittedName>
        <fullName evidence="5">Histone-lysine N-methyltransferase SETD2</fullName>
    </submittedName>
</protein>
<reference evidence="5 6" key="1">
    <citation type="journal article" date="2019" name="Sci. Rep.">
        <title>Orb-weaving spider Araneus ventricosus genome elucidates the spidroin gene catalogue.</title>
        <authorList>
            <person name="Kono N."/>
            <person name="Nakamura H."/>
            <person name="Ohtoshi R."/>
            <person name="Moran D.A.P."/>
            <person name="Shinohara A."/>
            <person name="Yoshida Y."/>
            <person name="Fujiwara M."/>
            <person name="Mori M."/>
            <person name="Tomita M."/>
            <person name="Arakawa K."/>
        </authorList>
    </citation>
    <scope>NUCLEOTIDE SEQUENCE [LARGE SCALE GENOMIC DNA]</scope>
</reference>
<dbReference type="OrthoDB" id="308383at2759"/>
<dbReference type="GO" id="GO:0005634">
    <property type="term" value="C:nucleus"/>
    <property type="evidence" value="ECO:0007669"/>
    <property type="project" value="TreeGrafter"/>
</dbReference>
<comment type="subcellular location">
    <subcellularLocation>
        <location evidence="1">Nucleus</location>
    </subcellularLocation>
</comment>
<dbReference type="Proteomes" id="UP000499080">
    <property type="component" value="Unassembled WGS sequence"/>
</dbReference>
<accession>A0A4Y2B7Q3</accession>
<dbReference type="EMBL" id="BGPR01000053">
    <property type="protein sequence ID" value="GBL87429.1"/>
    <property type="molecule type" value="Genomic_DNA"/>
</dbReference>
<dbReference type="GO" id="GO:0005694">
    <property type="term" value="C:chromosome"/>
    <property type="evidence" value="ECO:0007669"/>
    <property type="project" value="InterPro"/>
</dbReference>
<evidence type="ECO:0000256" key="3">
    <source>
        <dbReference type="SAM" id="MobiDB-lite"/>
    </source>
</evidence>
<evidence type="ECO:0000313" key="5">
    <source>
        <dbReference type="EMBL" id="GBL87429.1"/>
    </source>
</evidence>
<feature type="compositionally biased region" description="Polar residues" evidence="3">
    <location>
        <begin position="235"/>
        <end position="245"/>
    </location>
</feature>
<evidence type="ECO:0000256" key="1">
    <source>
        <dbReference type="ARBA" id="ARBA00004123"/>
    </source>
</evidence>
<dbReference type="InterPro" id="IPR001202">
    <property type="entry name" value="WW_dom"/>
</dbReference>
<dbReference type="SMART" id="SM00456">
    <property type="entry name" value="WW"/>
    <property type="match status" value="1"/>
</dbReference>
<keyword evidence="5" id="KW-0808">Transferase</keyword>
<gene>
    <name evidence="5" type="primary">SETD2_3</name>
    <name evidence="5" type="ORF">AVEN_118367_1</name>
</gene>
<dbReference type="GO" id="GO:0006355">
    <property type="term" value="P:regulation of DNA-templated transcription"/>
    <property type="evidence" value="ECO:0007669"/>
    <property type="project" value="InterPro"/>
</dbReference>
<dbReference type="CDD" id="cd00201">
    <property type="entry name" value="WW"/>
    <property type="match status" value="1"/>
</dbReference>
<dbReference type="Gene3D" id="1.10.1740.100">
    <property type="entry name" value="Set2, Rpb1 interacting domain"/>
    <property type="match status" value="1"/>
</dbReference>